<feature type="domain" description="Major facilitator superfamily (MFS) profile" evidence="5">
    <location>
        <begin position="31"/>
        <end position="422"/>
    </location>
</feature>
<dbReference type="CDD" id="cd17324">
    <property type="entry name" value="MFS_NepI_like"/>
    <property type="match status" value="1"/>
</dbReference>
<gene>
    <name evidence="6" type="ORF">SMD27_04410</name>
</gene>
<feature type="transmembrane region" description="Helical" evidence="4">
    <location>
        <begin position="365"/>
        <end position="387"/>
    </location>
</feature>
<keyword evidence="1 4" id="KW-0812">Transmembrane</keyword>
<evidence type="ECO:0000256" key="3">
    <source>
        <dbReference type="ARBA" id="ARBA00023136"/>
    </source>
</evidence>
<keyword evidence="2 4" id="KW-1133">Transmembrane helix</keyword>
<dbReference type="Proteomes" id="UP001279642">
    <property type="component" value="Unassembled WGS sequence"/>
</dbReference>
<evidence type="ECO:0000256" key="1">
    <source>
        <dbReference type="ARBA" id="ARBA00022692"/>
    </source>
</evidence>
<feature type="transmembrane region" description="Helical" evidence="4">
    <location>
        <begin position="393"/>
        <end position="418"/>
    </location>
</feature>
<proteinExistence type="predicted"/>
<evidence type="ECO:0000256" key="4">
    <source>
        <dbReference type="SAM" id="Phobius"/>
    </source>
</evidence>
<feature type="transmembrane region" description="Helical" evidence="4">
    <location>
        <begin position="154"/>
        <end position="173"/>
    </location>
</feature>
<feature type="transmembrane region" description="Helical" evidence="4">
    <location>
        <begin position="294"/>
        <end position="315"/>
    </location>
</feature>
<evidence type="ECO:0000313" key="6">
    <source>
        <dbReference type="EMBL" id="MDY0882076.1"/>
    </source>
</evidence>
<dbReference type="InterPro" id="IPR011701">
    <property type="entry name" value="MFS"/>
</dbReference>
<dbReference type="Pfam" id="PF07690">
    <property type="entry name" value="MFS_1"/>
    <property type="match status" value="1"/>
</dbReference>
<sequence length="424" mass="43770">MDGQFPETAADITGKALAADAIATGERQGVSTWFFAMAVAVVVLNLFSAQPLVDVIGPAIGLAPTAYGLVSMLTLLGYAAGLILLVPMVDLAENRRLILQMLIGDVLALAVAATAQQSWIFLAASFTLGMTMSVIQMLVPLAASLTPESQRGRVVGNVMSGLMLGIMLSRPLASLIAEYLGWRSVYGLSAVAVALLVIALAWRLPRRRPAPGLSYAALIGSLSTLLRTERVLRLRAATAGLCFGSFSLFWTAIALRLHAAPFHLTANGLAAFALAGVGGIVMAPLAGRLGDRGWGPAAVVISDLLVVGAMALAWLAGSDGLASHPDWALGLMVAAALLLDLGVVGDQTLGRRAINLLNPAARGRLNGLFTGSFFIGGACGSLAAGAAWVWAGWSLICLLAILAGAVACLLSLVDVIALRNSKGR</sequence>
<feature type="transmembrane region" description="Helical" evidence="4">
    <location>
        <begin position="33"/>
        <end position="53"/>
    </location>
</feature>
<evidence type="ECO:0000313" key="7">
    <source>
        <dbReference type="Proteomes" id="UP001279642"/>
    </source>
</evidence>
<feature type="transmembrane region" description="Helical" evidence="4">
    <location>
        <begin position="65"/>
        <end position="85"/>
    </location>
</feature>
<dbReference type="InterPro" id="IPR020846">
    <property type="entry name" value="MFS_dom"/>
</dbReference>
<feature type="transmembrane region" description="Helical" evidence="4">
    <location>
        <begin position="269"/>
        <end position="287"/>
    </location>
</feature>
<name>A0ABU5E717_9PROT</name>
<keyword evidence="7" id="KW-1185">Reference proteome</keyword>
<dbReference type="PROSITE" id="PS50850">
    <property type="entry name" value="MFS"/>
    <property type="match status" value="1"/>
</dbReference>
<accession>A0ABU5E717</accession>
<feature type="transmembrane region" description="Helical" evidence="4">
    <location>
        <begin position="327"/>
        <end position="344"/>
    </location>
</feature>
<dbReference type="EMBL" id="JAXCLW010000001">
    <property type="protein sequence ID" value="MDY0882076.1"/>
    <property type="molecule type" value="Genomic_DNA"/>
</dbReference>
<dbReference type="Gene3D" id="1.20.1250.20">
    <property type="entry name" value="MFS general substrate transporter like domains"/>
    <property type="match status" value="1"/>
</dbReference>
<feature type="transmembrane region" description="Helical" evidence="4">
    <location>
        <begin position="185"/>
        <end position="204"/>
    </location>
</feature>
<organism evidence="6 7">
    <name type="scientific">Dongia soli</name>
    <dbReference type="NCBI Taxonomy" id="600628"/>
    <lineage>
        <taxon>Bacteria</taxon>
        <taxon>Pseudomonadati</taxon>
        <taxon>Pseudomonadota</taxon>
        <taxon>Alphaproteobacteria</taxon>
        <taxon>Rhodospirillales</taxon>
        <taxon>Dongiaceae</taxon>
        <taxon>Dongia</taxon>
    </lineage>
</organism>
<evidence type="ECO:0000256" key="2">
    <source>
        <dbReference type="ARBA" id="ARBA00022989"/>
    </source>
</evidence>
<evidence type="ECO:0000259" key="5">
    <source>
        <dbReference type="PROSITE" id="PS50850"/>
    </source>
</evidence>
<dbReference type="PANTHER" id="PTHR42910:SF1">
    <property type="entry name" value="MAJOR FACILITATOR SUPERFAMILY (MFS) PROFILE DOMAIN-CONTAINING PROTEIN"/>
    <property type="match status" value="1"/>
</dbReference>
<dbReference type="InterPro" id="IPR036259">
    <property type="entry name" value="MFS_trans_sf"/>
</dbReference>
<feature type="transmembrane region" description="Helical" evidence="4">
    <location>
        <begin position="119"/>
        <end position="142"/>
    </location>
</feature>
<comment type="caution">
    <text evidence="6">The sequence shown here is derived from an EMBL/GenBank/DDBJ whole genome shotgun (WGS) entry which is preliminary data.</text>
</comment>
<feature type="transmembrane region" description="Helical" evidence="4">
    <location>
        <begin position="236"/>
        <end position="257"/>
    </location>
</feature>
<dbReference type="PANTHER" id="PTHR42910">
    <property type="entry name" value="TRANSPORTER SCO4007-RELATED"/>
    <property type="match status" value="1"/>
</dbReference>
<keyword evidence="3 4" id="KW-0472">Membrane</keyword>
<dbReference type="RefSeq" id="WP_320507108.1">
    <property type="nucleotide sequence ID" value="NZ_JAXCLW010000001.1"/>
</dbReference>
<dbReference type="SUPFAM" id="SSF103473">
    <property type="entry name" value="MFS general substrate transporter"/>
    <property type="match status" value="1"/>
</dbReference>
<protein>
    <submittedName>
        <fullName evidence="6">MFS transporter</fullName>
    </submittedName>
</protein>
<reference evidence="6 7" key="1">
    <citation type="journal article" date="2016" name="Antonie Van Leeuwenhoek">
        <title>Dongia soli sp. nov., isolated from soil from Dokdo, Korea.</title>
        <authorList>
            <person name="Kim D.U."/>
            <person name="Lee H."/>
            <person name="Kim H."/>
            <person name="Kim S.G."/>
            <person name="Ka J.O."/>
        </authorList>
    </citation>
    <scope>NUCLEOTIDE SEQUENCE [LARGE SCALE GENOMIC DNA]</scope>
    <source>
        <strain evidence="6 7">D78</strain>
    </source>
</reference>
<feature type="transmembrane region" description="Helical" evidence="4">
    <location>
        <begin position="97"/>
        <end position="113"/>
    </location>
</feature>